<dbReference type="KEGG" id="acel:acsn021_08860"/>
<organism evidence="1 2">
    <name type="scientific">Anaerocolumna cellulosilytica</name>
    <dbReference type="NCBI Taxonomy" id="433286"/>
    <lineage>
        <taxon>Bacteria</taxon>
        <taxon>Bacillati</taxon>
        <taxon>Bacillota</taxon>
        <taxon>Clostridia</taxon>
        <taxon>Lachnospirales</taxon>
        <taxon>Lachnospiraceae</taxon>
        <taxon>Anaerocolumna</taxon>
    </lineage>
</organism>
<accession>A0A6S6QZN6</accession>
<dbReference type="Pfam" id="PF00702">
    <property type="entry name" value="Hydrolase"/>
    <property type="match status" value="1"/>
</dbReference>
<dbReference type="AlphaFoldDB" id="A0A6S6QZN6"/>
<dbReference type="NCBIfam" id="TIGR01509">
    <property type="entry name" value="HAD-SF-IA-v3"/>
    <property type="match status" value="1"/>
</dbReference>
<dbReference type="InterPro" id="IPR023198">
    <property type="entry name" value="PGP-like_dom2"/>
</dbReference>
<dbReference type="SFLD" id="SFLDG01129">
    <property type="entry name" value="C1.5:_HAD__Beta-PGM__Phosphata"/>
    <property type="match status" value="1"/>
</dbReference>
<sequence length="201" mass="23409">MIKTIVLDIGQVLAHFRWQEYLQDCGYDEETIRKIGNATVLGKYWGEQDRGAIREEELIKLCCDLEPEVTEEIRKFFEDITLTVREYPYAEQFIKDLKSNGYKVYLLSNYGDRNFQYAKEHFRFVPCADGGVISYEIKHIKPEPEIYQALLDKYQFNPKEAVFLDDSLANLEGAKAFGFSTIHVTNFNIALEELRNLGIKI</sequence>
<protein>
    <submittedName>
        <fullName evidence="1">Haloacid dehalogenase</fullName>
    </submittedName>
</protein>
<dbReference type="PANTHER" id="PTHR43611:SF3">
    <property type="entry name" value="FLAVIN MONONUCLEOTIDE HYDROLASE 1, CHLOROPLATIC"/>
    <property type="match status" value="1"/>
</dbReference>
<dbReference type="Gene3D" id="3.40.50.1000">
    <property type="entry name" value="HAD superfamily/HAD-like"/>
    <property type="match status" value="1"/>
</dbReference>
<dbReference type="InterPro" id="IPR023214">
    <property type="entry name" value="HAD_sf"/>
</dbReference>
<gene>
    <name evidence="1" type="ORF">acsn021_08860</name>
</gene>
<dbReference type="SFLD" id="SFLDS00003">
    <property type="entry name" value="Haloacid_Dehalogenase"/>
    <property type="match status" value="1"/>
</dbReference>
<keyword evidence="2" id="KW-1185">Reference proteome</keyword>
<dbReference type="PANTHER" id="PTHR43611">
    <property type="entry name" value="ALPHA-D-GLUCOSE 1-PHOSPHATE PHOSPHATASE"/>
    <property type="match status" value="1"/>
</dbReference>
<proteinExistence type="predicted"/>
<dbReference type="EMBL" id="AP023367">
    <property type="protein sequence ID" value="BCJ93317.1"/>
    <property type="molecule type" value="Genomic_DNA"/>
</dbReference>
<reference evidence="1 2" key="1">
    <citation type="journal article" date="2016" name="Int. J. Syst. Evol. Microbiol.">
        <title>Descriptions of Anaerotaenia torta gen. nov., sp. nov. and Anaerocolumna cellulosilytica gen. nov., sp. nov. isolated from a methanogenic reactor of cattle waste.</title>
        <authorList>
            <person name="Uek A."/>
            <person name="Ohtaki Y."/>
            <person name="Kaku N."/>
            <person name="Ueki K."/>
        </authorList>
    </citation>
    <scope>NUCLEOTIDE SEQUENCE [LARGE SCALE GENOMIC DNA]</scope>
    <source>
        <strain evidence="1 2">SN021</strain>
    </source>
</reference>
<dbReference type="InterPro" id="IPR006439">
    <property type="entry name" value="HAD-SF_hydro_IA"/>
</dbReference>
<dbReference type="RefSeq" id="WP_184090305.1">
    <property type="nucleotide sequence ID" value="NZ_AP023367.1"/>
</dbReference>
<dbReference type="PRINTS" id="PR00413">
    <property type="entry name" value="HADHALOGNASE"/>
</dbReference>
<dbReference type="CDD" id="cd02603">
    <property type="entry name" value="HAD_sEH-N_like"/>
    <property type="match status" value="1"/>
</dbReference>
<dbReference type="Proteomes" id="UP000515561">
    <property type="component" value="Chromosome"/>
</dbReference>
<evidence type="ECO:0000313" key="1">
    <source>
        <dbReference type="EMBL" id="BCJ93317.1"/>
    </source>
</evidence>
<name>A0A6S6QZN6_9FIRM</name>
<dbReference type="InterPro" id="IPR036412">
    <property type="entry name" value="HAD-like_sf"/>
</dbReference>
<dbReference type="Gene3D" id="1.10.150.240">
    <property type="entry name" value="Putative phosphatase, domain 2"/>
    <property type="match status" value="1"/>
</dbReference>
<evidence type="ECO:0000313" key="2">
    <source>
        <dbReference type="Proteomes" id="UP000515561"/>
    </source>
</evidence>
<dbReference type="SUPFAM" id="SSF56784">
    <property type="entry name" value="HAD-like"/>
    <property type="match status" value="1"/>
</dbReference>